<dbReference type="Proteomes" id="UP000036987">
    <property type="component" value="Unassembled WGS sequence"/>
</dbReference>
<dbReference type="OrthoDB" id="9989223at2759"/>
<proteinExistence type="predicted"/>
<protein>
    <submittedName>
        <fullName evidence="2">Thylakoid lumenal 15 kDa protein 1, chloroplastic</fullName>
    </submittedName>
</protein>
<sequence length="231" mass="24630">MATLHIAHTPWISFPVTVRKRKMQLSYPRSISLASSSSQTSEDYDPKNLESNGSCSSSSSPILKWVTNSLIGAAVVISPLLFLDPALAFKGGGPYGLGVTRGQDLSGKDFSGKTLIQQDFKTSILRQVNFRGANLLGASFFDADLTSADFTDADLRGADFSLTNVAKANLTNANLEGALTTGNTSFKGSIITGADFTDVSLRDDQREYLCKSADGVNPTTGNATRETLLCK</sequence>
<gene>
    <name evidence="2" type="ORF">ZOSMA_446G00180</name>
</gene>
<dbReference type="PANTHER" id="PTHR47200:SF2">
    <property type="entry name" value="THYLAKOID LUMENAL 15 KDA PROTEIN 1, CHLOROPLASTIC"/>
    <property type="match status" value="1"/>
</dbReference>
<dbReference type="InterPro" id="IPR001646">
    <property type="entry name" value="5peptide_repeat"/>
</dbReference>
<dbReference type="STRING" id="29655.A0A0K9P3I1"/>
<evidence type="ECO:0000313" key="2">
    <source>
        <dbReference type="EMBL" id="KMZ62780.1"/>
    </source>
</evidence>
<dbReference type="Gene3D" id="2.160.20.80">
    <property type="entry name" value="E3 ubiquitin-protein ligase SopA"/>
    <property type="match status" value="1"/>
</dbReference>
<accession>A0A0K9P3I1</accession>
<dbReference type="AlphaFoldDB" id="A0A0K9P3I1"/>
<dbReference type="OMA" id="FQERVDY"/>
<dbReference type="GO" id="GO:0009534">
    <property type="term" value="C:chloroplast thylakoid"/>
    <property type="evidence" value="ECO:0000318"/>
    <property type="project" value="GO_Central"/>
</dbReference>
<organism evidence="2 3">
    <name type="scientific">Zostera marina</name>
    <name type="common">Eelgrass</name>
    <dbReference type="NCBI Taxonomy" id="29655"/>
    <lineage>
        <taxon>Eukaryota</taxon>
        <taxon>Viridiplantae</taxon>
        <taxon>Streptophyta</taxon>
        <taxon>Embryophyta</taxon>
        <taxon>Tracheophyta</taxon>
        <taxon>Spermatophyta</taxon>
        <taxon>Magnoliopsida</taxon>
        <taxon>Liliopsida</taxon>
        <taxon>Zosteraceae</taxon>
        <taxon>Zostera</taxon>
    </lineage>
</organism>
<keyword evidence="3" id="KW-1185">Reference proteome</keyword>
<evidence type="ECO:0000313" key="3">
    <source>
        <dbReference type="Proteomes" id="UP000036987"/>
    </source>
</evidence>
<dbReference type="FunFam" id="2.160.20.80:FF:000003">
    <property type="entry name" value="thylakoid lumenal 15 kDa protein 1, chloroplastic"/>
    <property type="match status" value="1"/>
</dbReference>
<dbReference type="InterPro" id="IPR044213">
    <property type="entry name" value="At2g44920-like"/>
</dbReference>
<feature type="region of interest" description="Disordered" evidence="1">
    <location>
        <begin position="37"/>
        <end position="59"/>
    </location>
</feature>
<dbReference type="Pfam" id="PF00805">
    <property type="entry name" value="Pentapeptide"/>
    <property type="match status" value="1"/>
</dbReference>
<dbReference type="SUPFAM" id="SSF141571">
    <property type="entry name" value="Pentapeptide repeat-like"/>
    <property type="match status" value="1"/>
</dbReference>
<comment type="caution">
    <text evidence="2">The sequence shown here is derived from an EMBL/GenBank/DDBJ whole genome shotgun (WGS) entry which is preliminary data.</text>
</comment>
<evidence type="ECO:0000256" key="1">
    <source>
        <dbReference type="SAM" id="MobiDB-lite"/>
    </source>
</evidence>
<dbReference type="PANTHER" id="PTHR47200">
    <property type="entry name" value="THYLAKOID LUMENAL 15 KDA PROTEIN 1, CHLOROPLASTIC"/>
    <property type="match status" value="1"/>
</dbReference>
<reference evidence="3" key="1">
    <citation type="journal article" date="2016" name="Nature">
        <title>The genome of the seagrass Zostera marina reveals angiosperm adaptation to the sea.</title>
        <authorList>
            <person name="Olsen J.L."/>
            <person name="Rouze P."/>
            <person name="Verhelst B."/>
            <person name="Lin Y.-C."/>
            <person name="Bayer T."/>
            <person name="Collen J."/>
            <person name="Dattolo E."/>
            <person name="De Paoli E."/>
            <person name="Dittami S."/>
            <person name="Maumus F."/>
            <person name="Michel G."/>
            <person name="Kersting A."/>
            <person name="Lauritano C."/>
            <person name="Lohaus R."/>
            <person name="Toepel M."/>
            <person name="Tonon T."/>
            <person name="Vanneste K."/>
            <person name="Amirebrahimi M."/>
            <person name="Brakel J."/>
            <person name="Bostroem C."/>
            <person name="Chovatia M."/>
            <person name="Grimwood J."/>
            <person name="Jenkins J.W."/>
            <person name="Jueterbock A."/>
            <person name="Mraz A."/>
            <person name="Stam W.T."/>
            <person name="Tice H."/>
            <person name="Bornberg-Bauer E."/>
            <person name="Green P.J."/>
            <person name="Pearson G.A."/>
            <person name="Procaccini G."/>
            <person name="Duarte C.M."/>
            <person name="Schmutz J."/>
            <person name="Reusch T.B.H."/>
            <person name="Van de Peer Y."/>
        </authorList>
    </citation>
    <scope>NUCLEOTIDE SEQUENCE [LARGE SCALE GENOMIC DNA]</scope>
    <source>
        <strain evidence="3">cv. Finnish</strain>
    </source>
</reference>
<dbReference type="EMBL" id="LFYR01001322">
    <property type="protein sequence ID" value="KMZ62780.1"/>
    <property type="molecule type" value="Genomic_DNA"/>
</dbReference>
<name>A0A0K9P3I1_ZOSMR</name>